<accession>A0ABU3Y9T6</accession>
<comment type="caution">
    <text evidence="1">The sequence shown here is derived from an EMBL/GenBank/DDBJ whole genome shotgun (WGS) entry which is preliminary data.</text>
</comment>
<keyword evidence="2" id="KW-1185">Reference proteome</keyword>
<proteinExistence type="predicted"/>
<evidence type="ECO:0000313" key="1">
    <source>
        <dbReference type="EMBL" id="MDV3457902.1"/>
    </source>
</evidence>
<reference evidence="1 2" key="1">
    <citation type="submission" date="2023-10" db="EMBL/GenBank/DDBJ databases">
        <title>Sphingomonas sp. HF-S4 16S ribosomal RNA gene Genome sequencing and assembly.</title>
        <authorList>
            <person name="Lee H."/>
        </authorList>
    </citation>
    <scope>NUCLEOTIDE SEQUENCE [LARGE SCALE GENOMIC DNA]</scope>
    <source>
        <strain evidence="1 2">HF-S4</strain>
    </source>
</reference>
<evidence type="ECO:0000313" key="2">
    <source>
        <dbReference type="Proteomes" id="UP001273531"/>
    </source>
</evidence>
<dbReference type="EMBL" id="JAWJEJ010000001">
    <property type="protein sequence ID" value="MDV3457902.1"/>
    <property type="molecule type" value="Genomic_DNA"/>
</dbReference>
<sequence>MFNWIAGRSRCFGGKHERSEKHIARAGDDEPFVSKCRFCGTPMRRRAKRDWIVISRAEYRSARDGGVLAG</sequence>
<dbReference type="Proteomes" id="UP001273531">
    <property type="component" value="Unassembled WGS sequence"/>
</dbReference>
<protein>
    <submittedName>
        <fullName evidence="1">Uncharacterized protein</fullName>
    </submittedName>
</protein>
<dbReference type="RefSeq" id="WP_317227025.1">
    <property type="nucleotide sequence ID" value="NZ_JAWJEJ010000001.1"/>
</dbReference>
<gene>
    <name evidence="1" type="ORF">RZN05_12980</name>
</gene>
<name>A0ABU3Y9T6_9SPHN</name>
<organism evidence="1 2">
    <name type="scientific">Sphingomonas agrestis</name>
    <dbReference type="NCBI Taxonomy" id="3080540"/>
    <lineage>
        <taxon>Bacteria</taxon>
        <taxon>Pseudomonadati</taxon>
        <taxon>Pseudomonadota</taxon>
        <taxon>Alphaproteobacteria</taxon>
        <taxon>Sphingomonadales</taxon>
        <taxon>Sphingomonadaceae</taxon>
        <taxon>Sphingomonas</taxon>
    </lineage>
</organism>